<gene>
    <name evidence="5" type="primary">virS_2</name>
    <name evidence="5" type="ORF">PS710_00436</name>
</gene>
<dbReference type="PANTHER" id="PTHR47894">
    <property type="entry name" value="HTH-TYPE TRANSCRIPTIONAL REGULATOR GADX"/>
    <property type="match status" value="1"/>
</dbReference>
<dbReference type="GO" id="GO:0005829">
    <property type="term" value="C:cytosol"/>
    <property type="evidence" value="ECO:0007669"/>
    <property type="project" value="TreeGrafter"/>
</dbReference>
<dbReference type="RefSeq" id="WP_150762970.1">
    <property type="nucleotide sequence ID" value="NZ_CABVHW010000001.1"/>
</dbReference>
<dbReference type="SUPFAM" id="SSF46689">
    <property type="entry name" value="Homeodomain-like"/>
    <property type="match status" value="1"/>
</dbReference>
<dbReference type="PANTHER" id="PTHR47894:SF1">
    <property type="entry name" value="HTH-TYPE TRANSCRIPTIONAL REGULATOR VQSM"/>
    <property type="match status" value="1"/>
</dbReference>
<dbReference type="PROSITE" id="PS01124">
    <property type="entry name" value="HTH_ARAC_FAMILY_2"/>
    <property type="match status" value="1"/>
</dbReference>
<evidence type="ECO:0000313" key="6">
    <source>
        <dbReference type="Proteomes" id="UP000381093"/>
    </source>
</evidence>
<accession>A0A5E6ZXI8</accession>
<evidence type="ECO:0000256" key="3">
    <source>
        <dbReference type="ARBA" id="ARBA00023163"/>
    </source>
</evidence>
<dbReference type="SMART" id="SM00342">
    <property type="entry name" value="HTH_ARAC"/>
    <property type="match status" value="1"/>
</dbReference>
<dbReference type="Pfam" id="PF12833">
    <property type="entry name" value="HTH_18"/>
    <property type="match status" value="1"/>
</dbReference>
<proteinExistence type="predicted"/>
<name>A0A5E6ZXI8_PSEFL</name>
<dbReference type="AlphaFoldDB" id="A0A5E6ZXI8"/>
<evidence type="ECO:0000259" key="4">
    <source>
        <dbReference type="PROSITE" id="PS01124"/>
    </source>
</evidence>
<dbReference type="InterPro" id="IPR009057">
    <property type="entry name" value="Homeodomain-like_sf"/>
</dbReference>
<dbReference type="InterPro" id="IPR032687">
    <property type="entry name" value="AraC-type_N"/>
</dbReference>
<keyword evidence="2" id="KW-0238">DNA-binding</keyword>
<organism evidence="5 6">
    <name type="scientific">Pseudomonas fluorescens</name>
    <dbReference type="NCBI Taxonomy" id="294"/>
    <lineage>
        <taxon>Bacteria</taxon>
        <taxon>Pseudomonadati</taxon>
        <taxon>Pseudomonadota</taxon>
        <taxon>Gammaproteobacteria</taxon>
        <taxon>Pseudomonadales</taxon>
        <taxon>Pseudomonadaceae</taxon>
        <taxon>Pseudomonas</taxon>
    </lineage>
</organism>
<protein>
    <submittedName>
        <fullName evidence="5">HTH-type transcriptional regulator VirS</fullName>
    </submittedName>
</protein>
<dbReference type="Pfam" id="PF12625">
    <property type="entry name" value="Arabinose_bd"/>
    <property type="match status" value="1"/>
</dbReference>
<reference evidence="5 6" key="1">
    <citation type="submission" date="2019-09" db="EMBL/GenBank/DDBJ databases">
        <authorList>
            <person name="Chandra G."/>
            <person name="Truman W A."/>
        </authorList>
    </citation>
    <scope>NUCLEOTIDE SEQUENCE [LARGE SCALE GENOMIC DNA]</scope>
    <source>
        <strain evidence="5">PS710</strain>
    </source>
</reference>
<feature type="domain" description="HTH araC/xylS-type" evidence="4">
    <location>
        <begin position="234"/>
        <end position="336"/>
    </location>
</feature>
<sequence length="351" mass="39677">MYRMSAGYACVLMKMLSAQGLDVDRLCQESGLDRQLAAIPGSFCERSTIYRLLDLAAQASGDPNIGLRSAEHFHPGMFQIVGYTMMSSSNLKNAFERLTHFSPLIGTGFTMLVVQEQQHYRLATFDHHQRGSIKPRQYTDASLAALLGVYRWLSGSKSLKPLSVEFSYPPPKDIHEHQQLFGCELRFGAAYDSILFDGEELLRPLRMANEALAKLHESYANGQLDLLNDSTVVCRIRALIAERLSQAQPQGQCNMESIAAALSISKRTLQRALEKAGTQFTNILNHMRQQLADFYLRHSHFNMQHVTYLLGFHDHSSFHKACLRWFGMTPGQYRACQESLEAKENKILLAR</sequence>
<dbReference type="GO" id="GO:0000976">
    <property type="term" value="F:transcription cis-regulatory region binding"/>
    <property type="evidence" value="ECO:0007669"/>
    <property type="project" value="TreeGrafter"/>
</dbReference>
<keyword evidence="1" id="KW-0805">Transcription regulation</keyword>
<evidence type="ECO:0000256" key="2">
    <source>
        <dbReference type="ARBA" id="ARBA00023125"/>
    </source>
</evidence>
<dbReference type="EMBL" id="CABVHW010000001">
    <property type="protein sequence ID" value="VVN71146.1"/>
    <property type="molecule type" value="Genomic_DNA"/>
</dbReference>
<evidence type="ECO:0000313" key="5">
    <source>
        <dbReference type="EMBL" id="VVN71146.1"/>
    </source>
</evidence>
<evidence type="ECO:0000256" key="1">
    <source>
        <dbReference type="ARBA" id="ARBA00023015"/>
    </source>
</evidence>
<dbReference type="Gene3D" id="1.10.10.60">
    <property type="entry name" value="Homeodomain-like"/>
    <property type="match status" value="1"/>
</dbReference>
<keyword evidence="3" id="KW-0804">Transcription</keyword>
<dbReference type="InterPro" id="IPR018060">
    <property type="entry name" value="HTH_AraC"/>
</dbReference>
<dbReference type="Proteomes" id="UP000381093">
    <property type="component" value="Unassembled WGS sequence"/>
</dbReference>
<dbReference type="GO" id="GO:0003700">
    <property type="term" value="F:DNA-binding transcription factor activity"/>
    <property type="evidence" value="ECO:0007669"/>
    <property type="project" value="InterPro"/>
</dbReference>